<reference evidence="1 2" key="1">
    <citation type="journal article" date="2013" name="Genome Biol. Evol.">
        <title>Life in an arsenic-containing gold mine: genome and physiology of the autotrophic arsenite-oxidizing bacterium rhizobium sp. NT-26.</title>
        <authorList>
            <person name="Andres J."/>
            <person name="Arsene-Ploetze F."/>
            <person name="Barbe V."/>
            <person name="Brochier-Armanet C."/>
            <person name="Cleiss-Arnold J."/>
            <person name="Coppee J.Y."/>
            <person name="Dillies M.A."/>
            <person name="Geist"/>
            <person name="L"/>
            <person name="Joublin A."/>
            <person name="Koechler S."/>
            <person name="Lassalle F."/>
            <person name="Marchal M."/>
            <person name="Medigue C."/>
            <person name="Muller D."/>
            <person name="Nesme X."/>
            <person name="Plewniak F."/>
            <person name="Proux C."/>
            <person name="Ramirez-Bahena M.H."/>
            <person name="Schenowitz C."/>
            <person name="Sismeiro O."/>
            <person name="Vallenet D."/>
            <person name="Santini J.M."/>
            <person name="Bertin P.N."/>
        </authorList>
    </citation>
    <scope>NUCLEOTIDE SEQUENCE [LARGE SCALE GENOMIC DNA]</scope>
    <source>
        <strain evidence="1 2">NT-26</strain>
    </source>
</reference>
<keyword evidence="2" id="KW-1185">Reference proteome</keyword>
<dbReference type="Proteomes" id="UP000010792">
    <property type="component" value="Chromosome"/>
</dbReference>
<sequence length="41" mass="4439">MHVLAPKFGLIINKSELSSAWIGVTAIAQIACPCEVVRFQP</sequence>
<dbReference type="AlphaFoldDB" id="L0NLA4"/>
<dbReference type="KEGG" id="rht:NT26_4161"/>
<evidence type="ECO:0000313" key="2">
    <source>
        <dbReference type="Proteomes" id="UP000010792"/>
    </source>
</evidence>
<dbReference type="EMBL" id="FO082820">
    <property type="protein sequence ID" value="CCF21883.1"/>
    <property type="molecule type" value="Genomic_DNA"/>
</dbReference>
<gene>
    <name evidence="1" type="ORF">NT26_4161</name>
</gene>
<evidence type="ECO:0000313" key="1">
    <source>
        <dbReference type="EMBL" id="CCF21883.1"/>
    </source>
</evidence>
<organism evidence="1 2">
    <name type="scientific">Pseudorhizobium banfieldiae</name>
    <dbReference type="NCBI Taxonomy" id="1125847"/>
    <lineage>
        <taxon>Bacteria</taxon>
        <taxon>Pseudomonadati</taxon>
        <taxon>Pseudomonadota</taxon>
        <taxon>Alphaproteobacteria</taxon>
        <taxon>Hyphomicrobiales</taxon>
        <taxon>Rhizobiaceae</taxon>
        <taxon>Rhizobium/Agrobacterium group</taxon>
        <taxon>Pseudorhizobium</taxon>
    </lineage>
</organism>
<protein>
    <submittedName>
        <fullName evidence="1">Uncharacterized protein</fullName>
    </submittedName>
</protein>
<proteinExistence type="predicted"/>
<accession>L0NLA4</accession>
<name>L0NLA4_9HYPH</name>